<evidence type="ECO:0000259" key="1">
    <source>
        <dbReference type="Pfam" id="PF13649"/>
    </source>
</evidence>
<dbReference type="InterPro" id="IPR041698">
    <property type="entry name" value="Methyltransf_25"/>
</dbReference>
<reference evidence="2 3" key="1">
    <citation type="submission" date="2017-06" db="EMBL/GenBank/DDBJ databases">
        <title>Novel microbial phyla capable of carbon fixation and sulfur reduction in deep-sea sediments.</title>
        <authorList>
            <person name="Huang J."/>
            <person name="Baker B."/>
            <person name="Wang Y."/>
        </authorList>
    </citation>
    <scope>NUCLEOTIDE SEQUENCE [LARGE SCALE GENOMIC DNA]</scope>
    <source>
        <strain evidence="2">B3_TA06</strain>
    </source>
</reference>
<dbReference type="CDD" id="cd02440">
    <property type="entry name" value="AdoMet_MTases"/>
    <property type="match status" value="1"/>
</dbReference>
<accession>A0A532V830</accession>
<proteinExistence type="predicted"/>
<evidence type="ECO:0000313" key="2">
    <source>
        <dbReference type="EMBL" id="TKJ43346.1"/>
    </source>
</evidence>
<dbReference type="Pfam" id="PF13649">
    <property type="entry name" value="Methyltransf_25"/>
    <property type="match status" value="1"/>
</dbReference>
<comment type="caution">
    <text evidence="2">The sequence shown here is derived from an EMBL/GenBank/DDBJ whole genome shotgun (WGS) entry which is preliminary data.</text>
</comment>
<dbReference type="PANTHER" id="PTHR44068">
    <property type="entry name" value="ZGC:194242"/>
    <property type="match status" value="1"/>
</dbReference>
<dbReference type="PANTHER" id="PTHR44068:SF11">
    <property type="entry name" value="GERANYL DIPHOSPHATE 2-C-METHYLTRANSFERASE"/>
    <property type="match status" value="1"/>
</dbReference>
<sequence>MMMEEYVSNDEYPRYFSKLEGLRARIAADLPLASDIKVLDLATGYGYFAIEVAKRESSVKIIGIDVSQSDVNVFRRNVKRLGLGDRLKVVRMDATQMEFPDEEFDMVINFLGLEDIHMSREREGVKRTFNEVARVLKPTGYFCFTAMPPEESQTEAQKIEVALFSYICNCAWLAAKEYEKMLEENGFQLLDKKSYYTGKKLTAEQARQEIRFACDNVPKIYGVQTPSFEEVWRKFGVDIEKHGLGHYSKVVLFVAQEGL</sequence>
<dbReference type="InterPro" id="IPR029063">
    <property type="entry name" value="SAM-dependent_MTases_sf"/>
</dbReference>
<gene>
    <name evidence="2" type="ORF">CEE36_04760</name>
</gene>
<dbReference type="SUPFAM" id="SSF53335">
    <property type="entry name" value="S-adenosyl-L-methionine-dependent methyltransferases"/>
    <property type="match status" value="1"/>
</dbReference>
<name>A0A532V830_UNCT6</name>
<dbReference type="Gene3D" id="3.40.50.150">
    <property type="entry name" value="Vaccinia Virus protein VP39"/>
    <property type="match status" value="1"/>
</dbReference>
<dbReference type="Proteomes" id="UP000317778">
    <property type="component" value="Unassembled WGS sequence"/>
</dbReference>
<feature type="domain" description="Methyltransferase" evidence="1">
    <location>
        <begin position="38"/>
        <end position="140"/>
    </location>
</feature>
<dbReference type="AlphaFoldDB" id="A0A532V830"/>
<protein>
    <recommendedName>
        <fullName evidence="1">Methyltransferase domain-containing protein</fullName>
    </recommendedName>
</protein>
<dbReference type="EMBL" id="NJBO01000005">
    <property type="protein sequence ID" value="TKJ43346.1"/>
    <property type="molecule type" value="Genomic_DNA"/>
</dbReference>
<organism evidence="2 3">
    <name type="scientific">candidate division TA06 bacterium B3_TA06</name>
    <dbReference type="NCBI Taxonomy" id="2012487"/>
    <lineage>
        <taxon>Bacteria</taxon>
        <taxon>Bacteria division TA06</taxon>
    </lineage>
</organism>
<dbReference type="InterPro" id="IPR050447">
    <property type="entry name" value="Erg6_SMT_methyltransf"/>
</dbReference>
<evidence type="ECO:0000313" key="3">
    <source>
        <dbReference type="Proteomes" id="UP000317778"/>
    </source>
</evidence>